<feature type="transmembrane region" description="Helical" evidence="4">
    <location>
        <begin position="265"/>
        <end position="286"/>
    </location>
</feature>
<dbReference type="Gene3D" id="1.20.1250.20">
    <property type="entry name" value="MFS general substrate transporter like domains"/>
    <property type="match status" value="2"/>
</dbReference>
<reference evidence="6" key="1">
    <citation type="journal article" date="2021" name="New Phytol.">
        <title>Evolutionary innovations through gain and loss of genes in the ectomycorrhizal Boletales.</title>
        <authorList>
            <person name="Wu G."/>
            <person name="Miyauchi S."/>
            <person name="Morin E."/>
            <person name="Kuo A."/>
            <person name="Drula E."/>
            <person name="Varga T."/>
            <person name="Kohler A."/>
            <person name="Feng B."/>
            <person name="Cao Y."/>
            <person name="Lipzen A."/>
            <person name="Daum C."/>
            <person name="Hundley H."/>
            <person name="Pangilinan J."/>
            <person name="Johnson J."/>
            <person name="Barry K."/>
            <person name="LaButti K."/>
            <person name="Ng V."/>
            <person name="Ahrendt S."/>
            <person name="Min B."/>
            <person name="Choi I.G."/>
            <person name="Park H."/>
            <person name="Plett J.M."/>
            <person name="Magnuson J."/>
            <person name="Spatafora J.W."/>
            <person name="Nagy L.G."/>
            <person name="Henrissat B."/>
            <person name="Grigoriev I.V."/>
            <person name="Yang Z.L."/>
            <person name="Xu J."/>
            <person name="Martin F.M."/>
        </authorList>
    </citation>
    <scope>NUCLEOTIDE SEQUENCE</scope>
    <source>
        <strain evidence="6">KKN 215</strain>
    </source>
</reference>
<proteinExistence type="inferred from homology"/>
<keyword evidence="4" id="KW-0472">Membrane</keyword>
<dbReference type="PROSITE" id="PS50850">
    <property type="entry name" value="MFS"/>
    <property type="match status" value="1"/>
</dbReference>
<evidence type="ECO:0000256" key="1">
    <source>
        <dbReference type="ARBA" id="ARBA00004141"/>
    </source>
</evidence>
<evidence type="ECO:0000256" key="4">
    <source>
        <dbReference type="SAM" id="Phobius"/>
    </source>
</evidence>
<name>A0A8K0UX67_9AGAR</name>
<feature type="transmembrane region" description="Helical" evidence="4">
    <location>
        <begin position="105"/>
        <end position="123"/>
    </location>
</feature>
<keyword evidence="4" id="KW-1133">Transmembrane helix</keyword>
<feature type="transmembrane region" description="Helical" evidence="4">
    <location>
        <begin position="135"/>
        <end position="152"/>
    </location>
</feature>
<dbReference type="PANTHER" id="PTHR11360:SF234">
    <property type="entry name" value="MFS-TYPE TRANSPORTER DBAD-RELATED"/>
    <property type="match status" value="1"/>
</dbReference>
<feature type="transmembrane region" description="Helical" evidence="4">
    <location>
        <begin position="388"/>
        <end position="405"/>
    </location>
</feature>
<evidence type="ECO:0000256" key="3">
    <source>
        <dbReference type="SAM" id="MobiDB-lite"/>
    </source>
</evidence>
<keyword evidence="7" id="KW-1185">Reference proteome</keyword>
<feature type="region of interest" description="Disordered" evidence="3">
    <location>
        <begin position="1"/>
        <end position="41"/>
    </location>
</feature>
<dbReference type="PANTHER" id="PTHR11360">
    <property type="entry name" value="MONOCARBOXYLATE TRANSPORTER"/>
    <property type="match status" value="1"/>
</dbReference>
<evidence type="ECO:0000313" key="6">
    <source>
        <dbReference type="EMBL" id="KAH8106911.1"/>
    </source>
</evidence>
<dbReference type="Pfam" id="PF07690">
    <property type="entry name" value="MFS_1"/>
    <property type="match status" value="1"/>
</dbReference>
<feature type="transmembrane region" description="Helical" evidence="4">
    <location>
        <begin position="158"/>
        <end position="180"/>
    </location>
</feature>
<gene>
    <name evidence="6" type="ORF">BXZ70DRAFT_915577</name>
</gene>
<dbReference type="InterPro" id="IPR020846">
    <property type="entry name" value="MFS_dom"/>
</dbReference>
<protein>
    <submittedName>
        <fullName evidence="6">MFS general substrate transporter</fullName>
    </submittedName>
</protein>
<sequence length="453" mass="48032">MMSDQGKLEPSVDATLTDEKSVRDLESGPVETAKDDKGSVEDAIETPPVAAQALLNDPPDGGFKAWSAVFGAACGAFATFGYVNAWGVFQSYYEEQILRDTSPSTIAWIGSIEYALILAPGLLTGRMFDRGYVRLPISIASATLVASTFLTAECKKYWQFLLCQGILAGASCGIIFGPMMGLTSQWFKRKRGIALGCLAIGSSVGGTVFPIAARHLIQIVGFKWMMRILGFIQLAALTITFLTVKRRLPPSPASTKMFDLNIFKSPAYSIYSLSSLIMFLGLYTVLTFIDVSAILSGISPEFSFYLVSIANASSGLGRFAGGALADKAGAMNVLIPSSLVAAVLTYAWPFAKSKGDFVAIAIIYGAFSGVYISLMAAPLMSMGNAGNVGIMVGWTMTILSAGAIAGPPISGAINAATKGYKDVGYYAGSMIVLSCLLMSVVRYIRLGKFIGKI</sequence>
<dbReference type="EMBL" id="JAEVFJ010000002">
    <property type="protein sequence ID" value="KAH8106911.1"/>
    <property type="molecule type" value="Genomic_DNA"/>
</dbReference>
<dbReference type="GO" id="GO:0016020">
    <property type="term" value="C:membrane"/>
    <property type="evidence" value="ECO:0007669"/>
    <property type="project" value="UniProtKB-SubCell"/>
</dbReference>
<evidence type="ECO:0000256" key="2">
    <source>
        <dbReference type="ARBA" id="ARBA00006727"/>
    </source>
</evidence>
<dbReference type="Proteomes" id="UP000813824">
    <property type="component" value="Unassembled WGS sequence"/>
</dbReference>
<comment type="caution">
    <text evidence="6">The sequence shown here is derived from an EMBL/GenBank/DDBJ whole genome shotgun (WGS) entry which is preliminary data.</text>
</comment>
<comment type="similarity">
    <text evidence="2">Belongs to the major facilitator superfamily. Monocarboxylate porter (TC 2.A.1.13) family.</text>
</comment>
<evidence type="ECO:0000313" key="7">
    <source>
        <dbReference type="Proteomes" id="UP000813824"/>
    </source>
</evidence>
<accession>A0A8K0UX67</accession>
<dbReference type="AlphaFoldDB" id="A0A8K0UX67"/>
<evidence type="ECO:0000259" key="5">
    <source>
        <dbReference type="PROSITE" id="PS50850"/>
    </source>
</evidence>
<feature type="compositionally biased region" description="Basic and acidic residues" evidence="3">
    <location>
        <begin position="17"/>
        <end position="40"/>
    </location>
</feature>
<feature type="transmembrane region" description="Helical" evidence="4">
    <location>
        <begin position="333"/>
        <end position="351"/>
    </location>
</feature>
<dbReference type="OrthoDB" id="6509908at2759"/>
<organism evidence="6 7">
    <name type="scientific">Cristinia sonorae</name>
    <dbReference type="NCBI Taxonomy" id="1940300"/>
    <lineage>
        <taxon>Eukaryota</taxon>
        <taxon>Fungi</taxon>
        <taxon>Dikarya</taxon>
        <taxon>Basidiomycota</taxon>
        <taxon>Agaricomycotina</taxon>
        <taxon>Agaricomycetes</taxon>
        <taxon>Agaricomycetidae</taxon>
        <taxon>Agaricales</taxon>
        <taxon>Pleurotineae</taxon>
        <taxon>Stephanosporaceae</taxon>
        <taxon>Cristinia</taxon>
    </lineage>
</organism>
<feature type="transmembrane region" description="Helical" evidence="4">
    <location>
        <begin position="425"/>
        <end position="444"/>
    </location>
</feature>
<feature type="transmembrane region" description="Helical" evidence="4">
    <location>
        <begin position="224"/>
        <end position="244"/>
    </location>
</feature>
<dbReference type="InterPro" id="IPR036259">
    <property type="entry name" value="MFS_trans_sf"/>
</dbReference>
<dbReference type="InterPro" id="IPR011701">
    <property type="entry name" value="MFS"/>
</dbReference>
<dbReference type="SUPFAM" id="SSF103473">
    <property type="entry name" value="MFS general substrate transporter"/>
    <property type="match status" value="1"/>
</dbReference>
<feature type="transmembrane region" description="Helical" evidence="4">
    <location>
        <begin position="192"/>
        <end position="212"/>
    </location>
</feature>
<feature type="domain" description="Major facilitator superfamily (MFS) profile" evidence="5">
    <location>
        <begin position="267"/>
        <end position="453"/>
    </location>
</feature>
<dbReference type="GO" id="GO:0022857">
    <property type="term" value="F:transmembrane transporter activity"/>
    <property type="evidence" value="ECO:0007669"/>
    <property type="project" value="InterPro"/>
</dbReference>
<dbReference type="InterPro" id="IPR050327">
    <property type="entry name" value="Proton-linked_MCT"/>
</dbReference>
<feature type="transmembrane region" description="Helical" evidence="4">
    <location>
        <begin position="357"/>
        <end position="376"/>
    </location>
</feature>
<keyword evidence="4" id="KW-0812">Transmembrane</keyword>
<feature type="transmembrane region" description="Helical" evidence="4">
    <location>
        <begin position="65"/>
        <end position="85"/>
    </location>
</feature>
<comment type="subcellular location">
    <subcellularLocation>
        <location evidence="1">Membrane</location>
        <topology evidence="1">Multi-pass membrane protein</topology>
    </subcellularLocation>
</comment>